<evidence type="ECO:0000256" key="2">
    <source>
        <dbReference type="ARBA" id="ARBA00022741"/>
    </source>
</evidence>
<dbReference type="Pfam" id="PF00005">
    <property type="entry name" value="ABC_tran"/>
    <property type="match status" value="2"/>
</dbReference>
<evidence type="ECO:0000313" key="7">
    <source>
        <dbReference type="EMBL" id="CAB5029846.1"/>
    </source>
</evidence>
<dbReference type="GO" id="GO:0005524">
    <property type="term" value="F:ATP binding"/>
    <property type="evidence" value="ECO:0007669"/>
    <property type="project" value="UniProtKB-KW"/>
</dbReference>
<dbReference type="SUPFAM" id="SSF52540">
    <property type="entry name" value="P-loop containing nucleoside triphosphate hydrolases"/>
    <property type="match status" value="2"/>
</dbReference>
<dbReference type="CDD" id="cd03221">
    <property type="entry name" value="ABCF_EF-3"/>
    <property type="match status" value="2"/>
</dbReference>
<evidence type="ECO:0000259" key="4">
    <source>
        <dbReference type="PROSITE" id="PS50893"/>
    </source>
</evidence>
<dbReference type="InterPro" id="IPR032781">
    <property type="entry name" value="ABC_tran_Xtn"/>
</dbReference>
<dbReference type="EMBL" id="CAFABE010000013">
    <property type="protein sequence ID" value="CAB4821652.1"/>
    <property type="molecule type" value="Genomic_DNA"/>
</dbReference>
<protein>
    <submittedName>
        <fullName evidence="6">Unannotated protein</fullName>
    </submittedName>
</protein>
<dbReference type="InterPro" id="IPR017871">
    <property type="entry name" value="ABC_transporter-like_CS"/>
</dbReference>
<dbReference type="EMBL" id="CAFBLT010000001">
    <property type="protein sequence ID" value="CAB4862359.1"/>
    <property type="molecule type" value="Genomic_DNA"/>
</dbReference>
<sequence>MITGSNLTIEIGHRALIKDAFFLVATGEKVGIVGRNGTGKSTLISVLVGESDAEVRHTGDVKIVGTLGFLPQVPAPGGLGKDPSGFSHVLNARGLDVLDEDLNAVRKAMSDDPSEENIERFSELEEKYRSLGGYEAEATMARLADGLGLRQELLFADIDTLSGGQRRRVDLIRLLFHGPEIMILDEPTNHLDLPAKQWLMEELSSFSGTMVVISHDLDLLDRSIDKVLHLNSSQLTEYKGNYSTFTNRLAENQAISQKTAAQEEKEIKRLSSLANTMRGQTEKRAKTAKAIDRRVERIQSNRTQVQRADKKVRLRLPTPARSGDTPLEVEGVGVSYGEHRVLSKIRMHAGRGDRIAVVGKNGAGKSSLLRCLAGVQQPSIGTVALGPNVSLGYFAQEHEQIDLDMRSLDNVEDTVLTQEAERRALLGSFGLTGAAMEQPAGSLSGGERAKLGLAMLSAGGSNLLILDEPTNNLDPASVEAVGRMFSVWEGTIVVVSHEPAFVEALNPTHCLRLPEERFDFWRDEDIDVVEMR</sequence>
<accession>A0A6J7D1Q4</accession>
<keyword evidence="1" id="KW-0677">Repeat</keyword>
<dbReference type="EMBL" id="CAFBPM010000019">
    <property type="protein sequence ID" value="CAB5029846.1"/>
    <property type="molecule type" value="Genomic_DNA"/>
</dbReference>
<proteinExistence type="predicted"/>
<keyword evidence="3" id="KW-0067">ATP-binding</keyword>
<dbReference type="PANTHER" id="PTHR19211:SF14">
    <property type="entry name" value="ATP-BINDING CASSETTE SUB-FAMILY F MEMBER 1"/>
    <property type="match status" value="1"/>
</dbReference>
<evidence type="ECO:0000313" key="6">
    <source>
        <dbReference type="EMBL" id="CAB4862359.1"/>
    </source>
</evidence>
<evidence type="ECO:0000313" key="5">
    <source>
        <dbReference type="EMBL" id="CAB4821652.1"/>
    </source>
</evidence>
<dbReference type="AlphaFoldDB" id="A0A6J7D1Q4"/>
<organism evidence="6">
    <name type="scientific">freshwater metagenome</name>
    <dbReference type="NCBI Taxonomy" id="449393"/>
    <lineage>
        <taxon>unclassified sequences</taxon>
        <taxon>metagenomes</taxon>
        <taxon>ecological metagenomes</taxon>
    </lineage>
</organism>
<dbReference type="PROSITE" id="PS50893">
    <property type="entry name" value="ABC_TRANSPORTER_2"/>
    <property type="match status" value="2"/>
</dbReference>
<dbReference type="InterPro" id="IPR003593">
    <property type="entry name" value="AAA+_ATPase"/>
</dbReference>
<feature type="domain" description="ABC transporter" evidence="4">
    <location>
        <begin position="2"/>
        <end position="257"/>
    </location>
</feature>
<gene>
    <name evidence="5" type="ORF">UFOPK3164_00458</name>
    <name evidence="6" type="ORF">UFOPK3427_00267</name>
    <name evidence="7" type="ORF">UFOPK4112_01524</name>
</gene>
<dbReference type="InterPro" id="IPR027417">
    <property type="entry name" value="P-loop_NTPase"/>
</dbReference>
<keyword evidence="2" id="KW-0547">Nucleotide-binding</keyword>
<name>A0A6J7D1Q4_9ZZZZ</name>
<dbReference type="NCBIfam" id="NF000355">
    <property type="entry name" value="ribo_prot_ABC_F"/>
    <property type="match status" value="1"/>
</dbReference>
<evidence type="ECO:0000256" key="1">
    <source>
        <dbReference type="ARBA" id="ARBA00022737"/>
    </source>
</evidence>
<dbReference type="GO" id="GO:0016887">
    <property type="term" value="F:ATP hydrolysis activity"/>
    <property type="evidence" value="ECO:0007669"/>
    <property type="project" value="InterPro"/>
</dbReference>
<dbReference type="FunFam" id="3.40.50.300:FF:000011">
    <property type="entry name" value="Putative ABC transporter ATP-binding component"/>
    <property type="match status" value="1"/>
</dbReference>
<dbReference type="Gene3D" id="3.40.50.300">
    <property type="entry name" value="P-loop containing nucleotide triphosphate hydrolases"/>
    <property type="match status" value="2"/>
</dbReference>
<feature type="domain" description="ABC transporter" evidence="4">
    <location>
        <begin position="327"/>
        <end position="530"/>
    </location>
</feature>
<dbReference type="InterPro" id="IPR003439">
    <property type="entry name" value="ABC_transporter-like_ATP-bd"/>
</dbReference>
<dbReference type="PROSITE" id="PS00211">
    <property type="entry name" value="ABC_TRANSPORTER_1"/>
    <property type="match status" value="2"/>
</dbReference>
<dbReference type="Pfam" id="PF12848">
    <property type="entry name" value="ABC_tran_Xtn"/>
    <property type="match status" value="1"/>
</dbReference>
<reference evidence="6" key="1">
    <citation type="submission" date="2020-05" db="EMBL/GenBank/DDBJ databases">
        <authorList>
            <person name="Chiriac C."/>
            <person name="Salcher M."/>
            <person name="Ghai R."/>
            <person name="Kavagutti S V."/>
        </authorList>
    </citation>
    <scope>NUCLEOTIDE SEQUENCE</scope>
</reference>
<evidence type="ECO:0000256" key="3">
    <source>
        <dbReference type="ARBA" id="ARBA00022840"/>
    </source>
</evidence>
<dbReference type="SMART" id="SM00382">
    <property type="entry name" value="AAA"/>
    <property type="match status" value="2"/>
</dbReference>
<dbReference type="InterPro" id="IPR050611">
    <property type="entry name" value="ABCF"/>
</dbReference>
<dbReference type="PANTHER" id="PTHR19211">
    <property type="entry name" value="ATP-BINDING TRANSPORT PROTEIN-RELATED"/>
    <property type="match status" value="1"/>
</dbReference>